<reference evidence="2" key="1">
    <citation type="submission" date="2018-05" db="EMBL/GenBank/DDBJ databases">
        <title>Draft genome of Mucuna pruriens seed.</title>
        <authorList>
            <person name="Nnadi N.E."/>
            <person name="Vos R."/>
            <person name="Hasami M.H."/>
            <person name="Devisetty U.K."/>
            <person name="Aguiy J.C."/>
        </authorList>
    </citation>
    <scope>NUCLEOTIDE SEQUENCE [LARGE SCALE GENOMIC DNA]</scope>
    <source>
        <strain evidence="2">JCA_2017</strain>
    </source>
</reference>
<feature type="compositionally biased region" description="Basic and acidic residues" evidence="1">
    <location>
        <begin position="70"/>
        <end position="99"/>
    </location>
</feature>
<evidence type="ECO:0000256" key="1">
    <source>
        <dbReference type="SAM" id="MobiDB-lite"/>
    </source>
</evidence>
<gene>
    <name evidence="2" type="ORF">CR513_25499</name>
</gene>
<name>A0A371GPD3_MUCPR</name>
<feature type="non-terminal residue" evidence="2">
    <location>
        <position position="1"/>
    </location>
</feature>
<feature type="region of interest" description="Disordered" evidence="1">
    <location>
        <begin position="49"/>
        <end position="111"/>
    </location>
</feature>
<comment type="caution">
    <text evidence="2">The sequence shown here is derived from an EMBL/GenBank/DDBJ whole genome shotgun (WGS) entry which is preliminary data.</text>
</comment>
<dbReference type="EMBL" id="QJKJ01004877">
    <property type="protein sequence ID" value="RDX92380.1"/>
    <property type="molecule type" value="Genomic_DNA"/>
</dbReference>
<evidence type="ECO:0000313" key="2">
    <source>
        <dbReference type="EMBL" id="RDX92380.1"/>
    </source>
</evidence>
<organism evidence="2 3">
    <name type="scientific">Mucuna pruriens</name>
    <name type="common">Velvet bean</name>
    <name type="synonym">Dolichos pruriens</name>
    <dbReference type="NCBI Taxonomy" id="157652"/>
    <lineage>
        <taxon>Eukaryota</taxon>
        <taxon>Viridiplantae</taxon>
        <taxon>Streptophyta</taxon>
        <taxon>Embryophyta</taxon>
        <taxon>Tracheophyta</taxon>
        <taxon>Spermatophyta</taxon>
        <taxon>Magnoliopsida</taxon>
        <taxon>eudicotyledons</taxon>
        <taxon>Gunneridae</taxon>
        <taxon>Pentapetalae</taxon>
        <taxon>rosids</taxon>
        <taxon>fabids</taxon>
        <taxon>Fabales</taxon>
        <taxon>Fabaceae</taxon>
        <taxon>Papilionoideae</taxon>
        <taxon>50 kb inversion clade</taxon>
        <taxon>NPAAA clade</taxon>
        <taxon>indigoferoid/millettioid clade</taxon>
        <taxon>Phaseoleae</taxon>
        <taxon>Mucuna</taxon>
    </lineage>
</organism>
<evidence type="ECO:0000313" key="3">
    <source>
        <dbReference type="Proteomes" id="UP000257109"/>
    </source>
</evidence>
<keyword evidence="3" id="KW-1185">Reference proteome</keyword>
<accession>A0A371GPD3</accession>
<sequence>MHVGNVSRTQPIKLKTFGMTLKNFYNVDFTAGREPRPLKSEKKENRMLISNARLDDLQPISKYKSSTSRNNDEKEEKEYSDRRYNENERRRRGEPRHDNYLGNIKMTIHAF</sequence>
<dbReference type="Proteomes" id="UP000257109">
    <property type="component" value="Unassembled WGS sequence"/>
</dbReference>
<proteinExistence type="predicted"/>
<protein>
    <submittedName>
        <fullName evidence="2">Uncharacterized protein</fullName>
    </submittedName>
</protein>
<dbReference type="AlphaFoldDB" id="A0A371GPD3"/>